<dbReference type="Gene3D" id="1.10.10.60">
    <property type="entry name" value="Homeodomain-like"/>
    <property type="match status" value="1"/>
</dbReference>
<dbReference type="Proteomes" id="UP000249619">
    <property type="component" value="Unassembled WGS sequence"/>
</dbReference>
<dbReference type="InterPro" id="IPR050560">
    <property type="entry name" value="MYB_TF"/>
</dbReference>
<dbReference type="Pfam" id="PF00249">
    <property type="entry name" value="Myb_DNA-binding"/>
    <property type="match status" value="1"/>
</dbReference>
<comment type="caution">
    <text evidence="4">The sequence shown here is derived from an EMBL/GenBank/DDBJ whole genome shotgun (WGS) entry which is preliminary data.</text>
</comment>
<dbReference type="PANTHER" id="PTHR45614:SF238">
    <property type="entry name" value="MYB-LIKE TRANSCRIPTION FACTOR (EUROFUNG)"/>
    <property type="match status" value="1"/>
</dbReference>
<sequence length="491" mass="52459">MDSAGCGNLQASVLPESPRTDSSDRKDRESGASNDLQVSLGKSARSMHAAPLLPSSSSNSVTHAALDVYRASPAGRDSGVTASRVTPHATAMAFMTASIALCYSPPALSAPPRCLQPTRRDTRSGQRCITRSKSEMHEGCHAPCPLSLRRPLGTRLAVAVTLKPPVHQSLGLKPVTPLLVCTASPRICTSSSSRTSLMNMYEYLASPSLAPNPASTRPPNLTASPSSSTMMPLPCSHSSYPRLCRHVVSLSSHFASVPLLFGHSEIPFALKSWYLAAHADVVVPDSSSPSTKRSLKPSPIAANAQPSTSQPAPAELPSLQPATSFTTANKDADAGTQQPQSSPTSRKRKSVTLGQPQESVVDATDSVEAQSSSAALPPLTDTDAAQEPKTKKSRTNTPWTPAEELRLKQMRDAGNSWSEIAKTFPQRTEGSVKKHWYKDMHYAEFAEDESAALLAAIKEYDANKWKVIGQKVGKPAKACEQYAKENFGGKY</sequence>
<dbReference type="SUPFAM" id="SSF46689">
    <property type="entry name" value="Homeodomain-like"/>
    <property type="match status" value="1"/>
</dbReference>
<protein>
    <submittedName>
        <fullName evidence="4">Myb dna-binding domain protein</fullName>
    </submittedName>
</protein>
<accession>A0A364N224</accession>
<dbReference type="PANTHER" id="PTHR45614">
    <property type="entry name" value="MYB PROTEIN-RELATED"/>
    <property type="match status" value="1"/>
</dbReference>
<organism evidence="4 5">
    <name type="scientific">Stemphylium lycopersici</name>
    <name type="common">Tomato gray leaf spot disease fungus</name>
    <name type="synonym">Thyrospora lycopersici</name>
    <dbReference type="NCBI Taxonomy" id="183478"/>
    <lineage>
        <taxon>Eukaryota</taxon>
        <taxon>Fungi</taxon>
        <taxon>Dikarya</taxon>
        <taxon>Ascomycota</taxon>
        <taxon>Pezizomycotina</taxon>
        <taxon>Dothideomycetes</taxon>
        <taxon>Pleosporomycetidae</taxon>
        <taxon>Pleosporales</taxon>
        <taxon>Pleosporineae</taxon>
        <taxon>Pleosporaceae</taxon>
        <taxon>Stemphylium</taxon>
    </lineage>
</organism>
<feature type="domain" description="Myb-like" evidence="2">
    <location>
        <begin position="391"/>
        <end position="440"/>
    </location>
</feature>
<keyword evidence="5" id="KW-1185">Reference proteome</keyword>
<evidence type="ECO:0000313" key="5">
    <source>
        <dbReference type="Proteomes" id="UP000249619"/>
    </source>
</evidence>
<dbReference type="PROSITE" id="PS50090">
    <property type="entry name" value="MYB_LIKE"/>
    <property type="match status" value="1"/>
</dbReference>
<keyword evidence="4" id="KW-0238">DNA-binding</keyword>
<evidence type="ECO:0000313" key="4">
    <source>
        <dbReference type="EMBL" id="RAR09936.1"/>
    </source>
</evidence>
<dbReference type="InterPro" id="IPR001005">
    <property type="entry name" value="SANT/Myb"/>
</dbReference>
<dbReference type="InterPro" id="IPR009057">
    <property type="entry name" value="Homeodomain-like_sf"/>
</dbReference>
<reference evidence="5" key="1">
    <citation type="submission" date="2018-05" db="EMBL/GenBank/DDBJ databases">
        <title>Draft genome sequence of Stemphylium lycopersici strain CIDEFI 213.</title>
        <authorList>
            <person name="Medina R."/>
            <person name="Franco M.E.E."/>
            <person name="Lucentini C.G."/>
            <person name="Saparrat M.C.N."/>
            <person name="Balatti P.A."/>
        </authorList>
    </citation>
    <scope>NUCLEOTIDE SEQUENCE [LARGE SCALE GENOMIC DNA]</scope>
    <source>
        <strain evidence="5">CIDEFI 213</strain>
    </source>
</reference>
<dbReference type="AlphaFoldDB" id="A0A364N224"/>
<feature type="compositionally biased region" description="Polar residues" evidence="1">
    <location>
        <begin position="213"/>
        <end position="230"/>
    </location>
</feature>
<feature type="region of interest" description="Disordered" evidence="1">
    <location>
        <begin position="284"/>
        <end position="401"/>
    </location>
</feature>
<feature type="compositionally biased region" description="Basic and acidic residues" evidence="1">
    <location>
        <begin position="18"/>
        <end position="30"/>
    </location>
</feature>
<dbReference type="CDD" id="cd00167">
    <property type="entry name" value="SANT"/>
    <property type="match status" value="2"/>
</dbReference>
<feature type="compositionally biased region" description="Polar residues" evidence="1">
    <location>
        <begin position="320"/>
        <end position="344"/>
    </location>
</feature>
<evidence type="ECO:0000259" key="2">
    <source>
        <dbReference type="PROSITE" id="PS50090"/>
    </source>
</evidence>
<feature type="region of interest" description="Disordered" evidence="1">
    <location>
        <begin position="209"/>
        <end position="232"/>
    </location>
</feature>
<dbReference type="GO" id="GO:0000978">
    <property type="term" value="F:RNA polymerase II cis-regulatory region sequence-specific DNA binding"/>
    <property type="evidence" value="ECO:0007669"/>
    <property type="project" value="TreeGrafter"/>
</dbReference>
<dbReference type="GO" id="GO:0005634">
    <property type="term" value="C:nucleus"/>
    <property type="evidence" value="ECO:0007669"/>
    <property type="project" value="TreeGrafter"/>
</dbReference>
<dbReference type="PROSITE" id="PS51294">
    <property type="entry name" value="HTH_MYB"/>
    <property type="match status" value="1"/>
</dbReference>
<evidence type="ECO:0000256" key="1">
    <source>
        <dbReference type="SAM" id="MobiDB-lite"/>
    </source>
</evidence>
<dbReference type="GO" id="GO:0000981">
    <property type="term" value="F:DNA-binding transcription factor activity, RNA polymerase II-specific"/>
    <property type="evidence" value="ECO:0007669"/>
    <property type="project" value="TreeGrafter"/>
</dbReference>
<proteinExistence type="predicted"/>
<dbReference type="SMART" id="SM00717">
    <property type="entry name" value="SANT"/>
    <property type="match status" value="2"/>
</dbReference>
<feature type="domain" description="HTH myb-type" evidence="3">
    <location>
        <begin position="391"/>
        <end position="444"/>
    </location>
</feature>
<dbReference type="InterPro" id="IPR017930">
    <property type="entry name" value="Myb_dom"/>
</dbReference>
<feature type="region of interest" description="Disordered" evidence="1">
    <location>
        <begin position="1"/>
        <end position="36"/>
    </location>
</feature>
<dbReference type="GO" id="GO:0045944">
    <property type="term" value="P:positive regulation of transcription by RNA polymerase II"/>
    <property type="evidence" value="ECO:0007669"/>
    <property type="project" value="TreeGrafter"/>
</dbReference>
<evidence type="ECO:0000259" key="3">
    <source>
        <dbReference type="PROSITE" id="PS51294"/>
    </source>
</evidence>
<gene>
    <name evidence="4" type="ORF">DDE83_005336</name>
</gene>
<dbReference type="STRING" id="183478.A0A364N224"/>
<dbReference type="EMBL" id="QGDH01000071">
    <property type="protein sequence ID" value="RAR09936.1"/>
    <property type="molecule type" value="Genomic_DNA"/>
</dbReference>
<dbReference type="GO" id="GO:0000278">
    <property type="term" value="P:mitotic cell cycle"/>
    <property type="evidence" value="ECO:0007669"/>
    <property type="project" value="TreeGrafter"/>
</dbReference>
<name>A0A364N224_STELY</name>